<dbReference type="AlphaFoldDB" id="E1YMA1"/>
<dbReference type="NCBIfam" id="NF040559">
    <property type="entry name" value="CAS_Csx20"/>
    <property type="match status" value="1"/>
</dbReference>
<proteinExistence type="predicted"/>
<dbReference type="EMBL" id="FR695877">
    <property type="protein sequence ID" value="CBX31234.1"/>
    <property type="molecule type" value="Genomic_DNA"/>
</dbReference>
<organism evidence="1">
    <name type="scientific">uncultured Desulfobacterium sp</name>
    <dbReference type="NCBI Taxonomy" id="201089"/>
    <lineage>
        <taxon>Bacteria</taxon>
        <taxon>Pseudomonadati</taxon>
        <taxon>Thermodesulfobacteriota</taxon>
        <taxon>Desulfobacteria</taxon>
        <taxon>Desulfobacterales</taxon>
        <taxon>Desulfobacteriaceae</taxon>
        <taxon>Desulfobacterium</taxon>
        <taxon>environmental samples</taxon>
    </lineage>
</organism>
<evidence type="ECO:0000313" key="1">
    <source>
        <dbReference type="EMBL" id="CBX31234.1"/>
    </source>
</evidence>
<reference evidence="1" key="1">
    <citation type="journal article" date="2011" name="Environ. Microbiol.">
        <title>Genomic insights into the metabolic potential of the polycyclic aromatic hydrocarbon degrading sulfate-reducing Deltaproteobacterium N47.</title>
        <authorList>
            <person name="Bergmann F."/>
            <person name="Selesi D."/>
            <person name="Weinmaier T."/>
            <person name="Tischler P."/>
            <person name="Rattei T."/>
            <person name="Meckenstock R.U."/>
        </authorList>
    </citation>
    <scope>NUCLEOTIDE SEQUENCE</scope>
</reference>
<dbReference type="InterPro" id="IPR049811">
    <property type="entry name" value="MJ1673-like_dom"/>
</dbReference>
<gene>
    <name evidence="1" type="ORF">N47_E47460</name>
</gene>
<sequence length="129" mass="14810">MSKLFLIFNHQLTALQEKDALISLGADTIQNLPEELQVLWSSIPSNEPEIKPCLKPIETWLSSQSKTGDYVLIQGDFGACYLMVNFAFKHNLIPVYSTTERFAVEEKQANGTVRVIHHFQHEIFRKYGR</sequence>
<protein>
    <submittedName>
        <fullName evidence="1">Uncharacterized protein MJ1673</fullName>
    </submittedName>
</protein>
<name>E1YMA1_9BACT</name>
<accession>E1YMA1</accession>